<keyword evidence="1" id="KW-0472">Membrane</keyword>
<accession>A0A917JMU1</accession>
<evidence type="ECO:0000313" key="4">
    <source>
        <dbReference type="Proteomes" id="UP000630149"/>
    </source>
</evidence>
<name>A0A917JMU1_9GAMM</name>
<reference evidence="3" key="2">
    <citation type="submission" date="2020-09" db="EMBL/GenBank/DDBJ databases">
        <authorList>
            <person name="Sun Q."/>
            <person name="Ohkuma M."/>
        </authorList>
    </citation>
    <scope>NUCLEOTIDE SEQUENCE</scope>
    <source>
        <strain evidence="3">JCM 13919</strain>
    </source>
</reference>
<keyword evidence="1" id="KW-0812">Transmembrane</keyword>
<keyword evidence="4" id="KW-1185">Reference proteome</keyword>
<dbReference type="EMBL" id="BMOB01000001">
    <property type="protein sequence ID" value="GGI77328.1"/>
    <property type="molecule type" value="Genomic_DNA"/>
</dbReference>
<evidence type="ECO:0000313" key="3">
    <source>
        <dbReference type="EMBL" id="GGI77328.1"/>
    </source>
</evidence>
<feature type="transmembrane region" description="Helical" evidence="1">
    <location>
        <begin position="352"/>
        <end position="374"/>
    </location>
</feature>
<organism evidence="3 4">
    <name type="scientific">Legionella impletisoli</name>
    <dbReference type="NCBI Taxonomy" id="343510"/>
    <lineage>
        <taxon>Bacteria</taxon>
        <taxon>Pseudomonadati</taxon>
        <taxon>Pseudomonadota</taxon>
        <taxon>Gammaproteobacteria</taxon>
        <taxon>Legionellales</taxon>
        <taxon>Legionellaceae</taxon>
        <taxon>Legionella</taxon>
    </lineage>
</organism>
<reference evidence="3" key="1">
    <citation type="journal article" date="2014" name="Int. J. Syst. Evol. Microbiol.">
        <title>Complete genome sequence of Corynebacterium casei LMG S-19264T (=DSM 44701T), isolated from a smear-ripened cheese.</title>
        <authorList>
            <consortium name="US DOE Joint Genome Institute (JGI-PGF)"/>
            <person name="Walter F."/>
            <person name="Albersmeier A."/>
            <person name="Kalinowski J."/>
            <person name="Ruckert C."/>
        </authorList>
    </citation>
    <scope>NUCLEOTIDE SEQUENCE</scope>
    <source>
        <strain evidence="3">JCM 13919</strain>
    </source>
</reference>
<sequence>MVNLLLKNKKLNTDVTAVTYNILRQQFEMENGHVYKRETFLKQIDFNHPILEEPSIQKTKNKFHYQYDDMNGLLHSAIFIYSTLMQVDNPSQCVFKITPSPNFQSALEPDPIFFSPNLHQSAKDCLSIRQFNGLIRRLYGYPFEFSQGVKLQADLKIDHLPKEVDADFLYDSSTDILQLLKTPPSHKNCELRLIDPIIGCGVFARSALASGTCLGLYTGVKKCQSSHWSYTFKIEQDALNTFMDARHSGNITRFINHAPSTNHFSKKGQLANVESTRHYINGIEFIKYKTIKAIEAGEQLLIDYGDEYFRSSNPIEFKSNGKPIGNWKGKFELLINKTKLMRILAFYGIQSAYTYLIARLILILLTLLIGLGLFKTI</sequence>
<feature type="domain" description="SET" evidence="2">
    <location>
        <begin position="187"/>
        <end position="305"/>
    </location>
</feature>
<dbReference type="OrthoDB" id="5652580at2"/>
<comment type="caution">
    <text evidence="3">The sequence shown here is derived from an EMBL/GenBank/DDBJ whole genome shotgun (WGS) entry which is preliminary data.</text>
</comment>
<dbReference type="Pfam" id="PF00856">
    <property type="entry name" value="SET"/>
    <property type="match status" value="1"/>
</dbReference>
<evidence type="ECO:0000259" key="2">
    <source>
        <dbReference type="PROSITE" id="PS50280"/>
    </source>
</evidence>
<dbReference type="Proteomes" id="UP000630149">
    <property type="component" value="Unassembled WGS sequence"/>
</dbReference>
<dbReference type="PROSITE" id="PS50280">
    <property type="entry name" value="SET"/>
    <property type="match status" value="1"/>
</dbReference>
<dbReference type="SMART" id="SM00317">
    <property type="entry name" value="SET"/>
    <property type="match status" value="1"/>
</dbReference>
<proteinExistence type="predicted"/>
<dbReference type="SUPFAM" id="SSF82199">
    <property type="entry name" value="SET domain"/>
    <property type="match status" value="1"/>
</dbReference>
<evidence type="ECO:0000256" key="1">
    <source>
        <dbReference type="SAM" id="Phobius"/>
    </source>
</evidence>
<dbReference type="RefSeq" id="WP_131775495.1">
    <property type="nucleotide sequence ID" value="NZ_BMOB01000001.1"/>
</dbReference>
<gene>
    <name evidence="3" type="ORF">GCM10007966_02550</name>
</gene>
<dbReference type="AlphaFoldDB" id="A0A917JMU1"/>
<dbReference type="Gene3D" id="2.170.270.10">
    <property type="entry name" value="SET domain"/>
    <property type="match status" value="1"/>
</dbReference>
<dbReference type="InterPro" id="IPR046341">
    <property type="entry name" value="SET_dom_sf"/>
</dbReference>
<keyword evidence="1" id="KW-1133">Transmembrane helix</keyword>
<dbReference type="InterPro" id="IPR001214">
    <property type="entry name" value="SET_dom"/>
</dbReference>
<protein>
    <recommendedName>
        <fullName evidence="2">SET domain-containing protein</fullName>
    </recommendedName>
</protein>